<evidence type="ECO:0000313" key="1">
    <source>
        <dbReference type="EMBL" id="GAI21826.1"/>
    </source>
</evidence>
<dbReference type="NCBIfam" id="TIGR00616">
    <property type="entry name" value="rect"/>
    <property type="match status" value="1"/>
</dbReference>
<dbReference type="Pfam" id="PF03837">
    <property type="entry name" value="RecT"/>
    <property type="match status" value="1"/>
</dbReference>
<dbReference type="GO" id="GO:0006259">
    <property type="term" value="P:DNA metabolic process"/>
    <property type="evidence" value="ECO:0007669"/>
    <property type="project" value="InterPro"/>
</dbReference>
<feature type="non-terminal residue" evidence="1">
    <location>
        <position position="238"/>
    </location>
</feature>
<protein>
    <recommendedName>
        <fullName evidence="2">Recombinase RecT</fullName>
    </recommendedName>
</protein>
<dbReference type="InterPro" id="IPR018330">
    <property type="entry name" value="RecT_fam"/>
</dbReference>
<dbReference type="InterPro" id="IPR004590">
    <property type="entry name" value="ssDNA_annealing_RecT"/>
</dbReference>
<reference evidence="1" key="1">
    <citation type="journal article" date="2014" name="Front. Microbiol.">
        <title>High frequency of phylogenetically diverse reductive dehalogenase-homologous genes in deep subseafloor sedimentary metagenomes.</title>
        <authorList>
            <person name="Kawai M."/>
            <person name="Futagami T."/>
            <person name="Toyoda A."/>
            <person name="Takaki Y."/>
            <person name="Nishi S."/>
            <person name="Hori S."/>
            <person name="Arai W."/>
            <person name="Tsubouchi T."/>
            <person name="Morono Y."/>
            <person name="Uchiyama I."/>
            <person name="Ito T."/>
            <person name="Fujiyama A."/>
            <person name="Inagaki F."/>
            <person name="Takami H."/>
        </authorList>
    </citation>
    <scope>NUCLEOTIDE SEQUENCE</scope>
    <source>
        <strain evidence="1">Expedition CK06-06</strain>
    </source>
</reference>
<comment type="caution">
    <text evidence="1">The sequence shown here is derived from an EMBL/GenBank/DDBJ whole genome shotgun (WGS) entry which is preliminary data.</text>
</comment>
<evidence type="ECO:0008006" key="2">
    <source>
        <dbReference type="Google" id="ProtNLM"/>
    </source>
</evidence>
<accession>X1MUV3</accession>
<dbReference type="EMBL" id="BARV01018632">
    <property type="protein sequence ID" value="GAI21826.1"/>
    <property type="molecule type" value="Genomic_DNA"/>
</dbReference>
<sequence length="238" mass="26979">METAITIKNLLSQDNIKKRFIEILGQKAQGFISSIINIVNSSDQLKKSDSQSILNAAVIAATLDLPIDTNLGFAAIIPYNCKVKDKNGKDMWLMKAQFQIMYKGFVQLAQRSGQFKTLNACPIYEGELISENRLTGEYDFDFASKKSEVIIGYAAYFKLINGFEKTIYWDINKVDAHGKRFSKSYQKNFGLWKDDFESMAIKTVLKYILSKFAPLSIDMQKAVKFDQSVVNENEITEG</sequence>
<dbReference type="GO" id="GO:0003677">
    <property type="term" value="F:DNA binding"/>
    <property type="evidence" value="ECO:0007669"/>
    <property type="project" value="InterPro"/>
</dbReference>
<dbReference type="AlphaFoldDB" id="X1MUV3"/>
<organism evidence="1">
    <name type="scientific">marine sediment metagenome</name>
    <dbReference type="NCBI Taxonomy" id="412755"/>
    <lineage>
        <taxon>unclassified sequences</taxon>
        <taxon>metagenomes</taxon>
        <taxon>ecological metagenomes</taxon>
    </lineage>
</organism>
<name>X1MUV3_9ZZZZ</name>
<gene>
    <name evidence="1" type="ORF">S06H3_31461</name>
</gene>
<proteinExistence type="predicted"/>